<reference evidence="2" key="1">
    <citation type="submission" date="2018-10" db="EMBL/GenBank/DDBJ databases">
        <title>Hidden diversity of soil giant viruses.</title>
        <authorList>
            <person name="Schulz F."/>
            <person name="Alteio L."/>
            <person name="Goudeau D."/>
            <person name="Ryan E.M."/>
            <person name="Malmstrom R.R."/>
            <person name="Blanchard J."/>
            <person name="Woyke T."/>
        </authorList>
    </citation>
    <scope>NUCLEOTIDE SEQUENCE</scope>
    <source>
        <strain evidence="2">SYV1</strain>
    </source>
</reference>
<accession>A0A3G5AIR6</accession>
<protein>
    <submittedName>
        <fullName evidence="2">Uncharacterized protein</fullName>
    </submittedName>
</protein>
<feature type="compositionally biased region" description="Low complexity" evidence="1">
    <location>
        <begin position="1"/>
        <end position="24"/>
    </location>
</feature>
<dbReference type="EMBL" id="MK072531">
    <property type="protein sequence ID" value="AYV87102.1"/>
    <property type="molecule type" value="Genomic_DNA"/>
</dbReference>
<name>A0A3G5AIR6_9VIRU</name>
<sequence>MSFSNSPYSPSPYSTDSPLSTSPYVQSPYNSGYNRSRHPRDQQEEYEMNMSPIKATRYNASTDVPSSYEYELSQVSSPYIQTQTPAKHFYRTRRFADGVDVDPVDPIDPIDPIDSDECVAKVMSSPAEGKNISETQTAATIKAIALSNALRPYGLDPDKQAAAIATEILGCAVQPDEIVRWGSSYARLIRSLPDTALASFNSSKKTQKSMVNKIVNSIR</sequence>
<feature type="region of interest" description="Disordered" evidence="1">
    <location>
        <begin position="1"/>
        <end position="54"/>
    </location>
</feature>
<feature type="compositionally biased region" description="Polar residues" evidence="1">
    <location>
        <begin position="25"/>
        <end position="34"/>
    </location>
</feature>
<evidence type="ECO:0000313" key="2">
    <source>
        <dbReference type="EMBL" id="AYV87102.1"/>
    </source>
</evidence>
<organism evidence="2">
    <name type="scientific">Sylvanvirus sp</name>
    <dbReference type="NCBI Taxonomy" id="2487774"/>
    <lineage>
        <taxon>Viruses</taxon>
    </lineage>
</organism>
<proteinExistence type="predicted"/>
<gene>
    <name evidence="2" type="ORF">Sylvanvirus25_4</name>
</gene>
<evidence type="ECO:0000256" key="1">
    <source>
        <dbReference type="SAM" id="MobiDB-lite"/>
    </source>
</evidence>